<sequence>MHATVDSAAFADAVTRTVQVLDKKPAHPVLSGLLLQVRRGHLHIIGAGYGEASHTKVRAFGHRAGRAVAPGNQLAAIARHLGADTVTLSLRNGRLAIVSGATTWKLMTMPVEDYPTWPDEVIAEHGNHADHAKRQPPGKWEHRMVRAERTIRHITAGFRPSRTRTLYEPEPFAVGDWVTVTTDDDRTLTGQMAAENVVILLHEDGTTTCHTVLSIFKPKYARYHIRHQLDEEAMARRDSDEPIWKVWDVRRAAGPPDQAPVATSELGRDEATSAPDGAPPDAAPPEESPAPAPSPSAPVAFELPDPFEWRWPDFDPADLAVSE</sequence>
<evidence type="ECO:0000256" key="3">
    <source>
        <dbReference type="ARBA" id="ARBA00022490"/>
    </source>
</evidence>
<dbReference type="InterPro" id="IPR022634">
    <property type="entry name" value="DNA_polIII_beta_N"/>
</dbReference>
<keyword evidence="3" id="KW-0963">Cytoplasm</keyword>
<proteinExistence type="inferred from homology"/>
<keyword evidence="5" id="KW-0548">Nucleotidyltransferase</keyword>
<comment type="subcellular location">
    <subcellularLocation>
        <location evidence="1">Cytoplasm</location>
    </subcellularLocation>
</comment>
<name>A0ABS3RSX4_9ACTN</name>
<organism evidence="11 12">
    <name type="scientific">Actinomadura violacea</name>
    <dbReference type="NCBI Taxonomy" id="2819934"/>
    <lineage>
        <taxon>Bacteria</taxon>
        <taxon>Bacillati</taxon>
        <taxon>Actinomycetota</taxon>
        <taxon>Actinomycetes</taxon>
        <taxon>Streptosporangiales</taxon>
        <taxon>Thermomonosporaceae</taxon>
        <taxon>Actinomadura</taxon>
    </lineage>
</organism>
<dbReference type="Gene3D" id="3.10.150.10">
    <property type="entry name" value="DNA Polymerase III, subunit A, domain 2"/>
    <property type="match status" value="1"/>
</dbReference>
<gene>
    <name evidence="11" type="ORF">J4709_19960</name>
</gene>
<evidence type="ECO:0000256" key="4">
    <source>
        <dbReference type="ARBA" id="ARBA00022679"/>
    </source>
</evidence>
<keyword evidence="8" id="KW-0238">DNA-binding</keyword>
<keyword evidence="7" id="KW-0239">DNA-directed DNA polymerase</keyword>
<feature type="compositionally biased region" description="Pro residues" evidence="9">
    <location>
        <begin position="277"/>
        <end position="296"/>
    </location>
</feature>
<keyword evidence="6" id="KW-0235">DNA replication</keyword>
<evidence type="ECO:0000256" key="7">
    <source>
        <dbReference type="ARBA" id="ARBA00022932"/>
    </source>
</evidence>
<evidence type="ECO:0000256" key="9">
    <source>
        <dbReference type="SAM" id="MobiDB-lite"/>
    </source>
</evidence>
<dbReference type="InterPro" id="IPR001001">
    <property type="entry name" value="DNA_polIII_beta"/>
</dbReference>
<evidence type="ECO:0000256" key="2">
    <source>
        <dbReference type="ARBA" id="ARBA00010752"/>
    </source>
</evidence>
<comment type="caution">
    <text evidence="11">The sequence shown here is derived from an EMBL/GenBank/DDBJ whole genome shotgun (WGS) entry which is preliminary data.</text>
</comment>
<dbReference type="PANTHER" id="PTHR30478">
    <property type="entry name" value="DNA POLYMERASE III SUBUNIT BETA"/>
    <property type="match status" value="1"/>
</dbReference>
<dbReference type="SUPFAM" id="SSF55979">
    <property type="entry name" value="DNA clamp"/>
    <property type="match status" value="1"/>
</dbReference>
<evidence type="ECO:0000259" key="10">
    <source>
        <dbReference type="Pfam" id="PF00712"/>
    </source>
</evidence>
<protein>
    <recommendedName>
        <fullName evidence="10">DNA polymerase III beta sliding clamp N-terminal domain-containing protein</fullName>
    </recommendedName>
</protein>
<evidence type="ECO:0000256" key="5">
    <source>
        <dbReference type="ARBA" id="ARBA00022695"/>
    </source>
</evidence>
<keyword evidence="12" id="KW-1185">Reference proteome</keyword>
<dbReference type="Proteomes" id="UP000680206">
    <property type="component" value="Unassembled WGS sequence"/>
</dbReference>
<evidence type="ECO:0000313" key="11">
    <source>
        <dbReference type="EMBL" id="MBO2459860.1"/>
    </source>
</evidence>
<dbReference type="InterPro" id="IPR046938">
    <property type="entry name" value="DNA_clamp_sf"/>
</dbReference>
<keyword evidence="4" id="KW-0808">Transferase</keyword>
<evidence type="ECO:0000256" key="6">
    <source>
        <dbReference type="ARBA" id="ARBA00022705"/>
    </source>
</evidence>
<dbReference type="RefSeq" id="WP_208242900.1">
    <property type="nucleotide sequence ID" value="NZ_JAGEPF010000012.1"/>
</dbReference>
<dbReference type="PANTHER" id="PTHR30478:SF0">
    <property type="entry name" value="BETA SLIDING CLAMP"/>
    <property type="match status" value="1"/>
</dbReference>
<evidence type="ECO:0000256" key="8">
    <source>
        <dbReference type="ARBA" id="ARBA00023125"/>
    </source>
</evidence>
<dbReference type="Pfam" id="PF00712">
    <property type="entry name" value="DNA_pol3_beta"/>
    <property type="match status" value="1"/>
</dbReference>
<evidence type="ECO:0000256" key="1">
    <source>
        <dbReference type="ARBA" id="ARBA00004496"/>
    </source>
</evidence>
<comment type="similarity">
    <text evidence="2">Belongs to the beta sliding clamp family.</text>
</comment>
<reference evidence="11 12" key="1">
    <citation type="submission" date="2021-03" db="EMBL/GenBank/DDBJ databases">
        <title>Actinomadura violae sp. nov., isolated from lichen in Thailand.</title>
        <authorList>
            <person name="Kanchanasin P."/>
            <person name="Saeng-In P."/>
            <person name="Phongsopitanun W."/>
            <person name="Yuki M."/>
            <person name="Kudo T."/>
            <person name="Ohkuma M."/>
            <person name="Tanasupawat S."/>
        </authorList>
    </citation>
    <scope>NUCLEOTIDE SEQUENCE [LARGE SCALE GENOMIC DNA]</scope>
    <source>
        <strain evidence="11 12">LCR2-06</strain>
    </source>
</reference>
<evidence type="ECO:0000313" key="12">
    <source>
        <dbReference type="Proteomes" id="UP000680206"/>
    </source>
</evidence>
<accession>A0ABS3RSX4</accession>
<feature type="region of interest" description="Disordered" evidence="9">
    <location>
        <begin position="254"/>
        <end position="302"/>
    </location>
</feature>
<dbReference type="EMBL" id="JAGEPF010000012">
    <property type="protein sequence ID" value="MBO2459860.1"/>
    <property type="molecule type" value="Genomic_DNA"/>
</dbReference>
<feature type="domain" description="DNA polymerase III beta sliding clamp N-terminal" evidence="10">
    <location>
        <begin position="1"/>
        <end position="117"/>
    </location>
</feature>